<reference evidence="2" key="1">
    <citation type="submission" date="2021-09" db="EMBL/GenBank/DDBJ databases">
        <title>The genome of Mauremys mutica provides insights into the evolution of semi-aquatic lifestyle.</title>
        <authorList>
            <person name="Gong S."/>
            <person name="Gao Y."/>
        </authorList>
    </citation>
    <scope>NUCLEOTIDE SEQUENCE</scope>
    <source>
        <strain evidence="2">MM-2020</strain>
        <tissue evidence="2">Muscle</tissue>
    </source>
</reference>
<feature type="chain" id="PRO_5039346186" evidence="1">
    <location>
        <begin position="19"/>
        <end position="113"/>
    </location>
</feature>
<keyword evidence="3" id="KW-1185">Reference proteome</keyword>
<name>A0A9D4B4V7_9SAUR</name>
<comment type="caution">
    <text evidence="2">The sequence shown here is derived from an EMBL/GenBank/DDBJ whole genome shotgun (WGS) entry which is preliminary data.</text>
</comment>
<dbReference type="EMBL" id="JAHDVG010000470">
    <property type="protein sequence ID" value="KAH1180315.1"/>
    <property type="molecule type" value="Genomic_DNA"/>
</dbReference>
<feature type="signal peptide" evidence="1">
    <location>
        <begin position="1"/>
        <end position="18"/>
    </location>
</feature>
<dbReference type="Proteomes" id="UP000827986">
    <property type="component" value="Unassembled WGS sequence"/>
</dbReference>
<organism evidence="2 3">
    <name type="scientific">Mauremys mutica</name>
    <name type="common">yellowpond turtle</name>
    <dbReference type="NCBI Taxonomy" id="74926"/>
    <lineage>
        <taxon>Eukaryota</taxon>
        <taxon>Metazoa</taxon>
        <taxon>Chordata</taxon>
        <taxon>Craniata</taxon>
        <taxon>Vertebrata</taxon>
        <taxon>Euteleostomi</taxon>
        <taxon>Archelosauria</taxon>
        <taxon>Testudinata</taxon>
        <taxon>Testudines</taxon>
        <taxon>Cryptodira</taxon>
        <taxon>Durocryptodira</taxon>
        <taxon>Testudinoidea</taxon>
        <taxon>Geoemydidae</taxon>
        <taxon>Geoemydinae</taxon>
        <taxon>Mauremys</taxon>
    </lineage>
</organism>
<evidence type="ECO:0000256" key="1">
    <source>
        <dbReference type="SAM" id="SignalP"/>
    </source>
</evidence>
<keyword evidence="1" id="KW-0732">Signal</keyword>
<dbReference type="AlphaFoldDB" id="A0A9D4B4V7"/>
<protein>
    <submittedName>
        <fullName evidence="2">Uncharacterized protein</fullName>
    </submittedName>
</protein>
<evidence type="ECO:0000313" key="3">
    <source>
        <dbReference type="Proteomes" id="UP000827986"/>
    </source>
</evidence>
<sequence>MACPIMSLTLGHNVFCSAIPICCTIHCHCRYSSIAWGELINISLLCSSVLTTSHFHFDSDTDHVLLLPPPPLPPPQETRILESIFIMWLLKATEHANLTLAGLPENQHLHLIK</sequence>
<evidence type="ECO:0000313" key="2">
    <source>
        <dbReference type="EMBL" id="KAH1180315.1"/>
    </source>
</evidence>
<proteinExistence type="predicted"/>
<gene>
    <name evidence="2" type="ORF">KIL84_009151</name>
</gene>
<accession>A0A9D4B4V7</accession>